<dbReference type="GO" id="GO:0008270">
    <property type="term" value="F:zinc ion binding"/>
    <property type="evidence" value="ECO:0007669"/>
    <property type="project" value="InterPro"/>
</dbReference>
<comment type="similarity">
    <text evidence="3">Belongs to the HNH nuclease family.</text>
</comment>
<keyword evidence="6" id="KW-0255">Endonuclease</keyword>
<feature type="domain" description="HNH nuclease" evidence="5">
    <location>
        <begin position="46"/>
        <end position="101"/>
    </location>
</feature>
<dbReference type="CDD" id="cd00085">
    <property type="entry name" value="HNHc"/>
    <property type="match status" value="1"/>
</dbReference>
<dbReference type="GO" id="GO:0005829">
    <property type="term" value="C:cytosol"/>
    <property type="evidence" value="ECO:0007669"/>
    <property type="project" value="TreeGrafter"/>
</dbReference>
<organism evidence="6 7">
    <name type="scientific">Macrococcoides bohemicum</name>
    <dbReference type="NCBI Taxonomy" id="1903056"/>
    <lineage>
        <taxon>Bacteria</taxon>
        <taxon>Bacillati</taxon>
        <taxon>Bacillota</taxon>
        <taxon>Bacilli</taxon>
        <taxon>Bacillales</taxon>
        <taxon>Staphylococcaceae</taxon>
        <taxon>Macrococcoides</taxon>
    </lineage>
</organism>
<dbReference type="InterPro" id="IPR003615">
    <property type="entry name" value="HNH_nuc"/>
</dbReference>
<dbReference type="Proteomes" id="UP000249579">
    <property type="component" value="Unassembled WGS sequence"/>
</dbReference>
<evidence type="ECO:0000256" key="2">
    <source>
        <dbReference type="ARBA" id="ARBA00022801"/>
    </source>
</evidence>
<evidence type="ECO:0000259" key="5">
    <source>
        <dbReference type="SMART" id="SM00507"/>
    </source>
</evidence>
<dbReference type="RefSeq" id="WP_111744739.1">
    <property type="nucleotide sequence ID" value="NZ_JBHSQY010000001.1"/>
</dbReference>
<dbReference type="InterPro" id="IPR002711">
    <property type="entry name" value="HNH"/>
</dbReference>
<dbReference type="PANTHER" id="PTHR41286:SF1">
    <property type="entry name" value="HNH NUCLEASE YAJD-RELATED"/>
    <property type="match status" value="1"/>
</dbReference>
<dbReference type="GO" id="GO:0003676">
    <property type="term" value="F:nucleic acid binding"/>
    <property type="evidence" value="ECO:0007669"/>
    <property type="project" value="InterPro"/>
</dbReference>
<dbReference type="OrthoDB" id="9811997at2"/>
<dbReference type="PANTHER" id="PTHR41286">
    <property type="entry name" value="HNH NUCLEASE YAJD-RELATED"/>
    <property type="match status" value="1"/>
</dbReference>
<dbReference type="EMBL" id="PZJG01000001">
    <property type="protein sequence ID" value="RAK50192.1"/>
    <property type="molecule type" value="Genomic_DNA"/>
</dbReference>
<dbReference type="Gene3D" id="1.10.30.50">
    <property type="match status" value="1"/>
</dbReference>
<evidence type="ECO:0000256" key="4">
    <source>
        <dbReference type="ARBA" id="ARBA00040194"/>
    </source>
</evidence>
<accession>A0A328A6Q3</accession>
<dbReference type="GO" id="GO:0004519">
    <property type="term" value="F:endonuclease activity"/>
    <property type="evidence" value="ECO:0007669"/>
    <property type="project" value="UniProtKB-KW"/>
</dbReference>
<name>A0A328A6Q3_9STAP</name>
<evidence type="ECO:0000256" key="1">
    <source>
        <dbReference type="ARBA" id="ARBA00022722"/>
    </source>
</evidence>
<evidence type="ECO:0000313" key="7">
    <source>
        <dbReference type="Proteomes" id="UP000249579"/>
    </source>
</evidence>
<proteinExistence type="inferred from homology"/>
<comment type="caution">
    <text evidence="6">The sequence shown here is derived from an EMBL/GenBank/DDBJ whole genome shotgun (WGS) entry which is preliminary data.</text>
</comment>
<evidence type="ECO:0000313" key="6">
    <source>
        <dbReference type="EMBL" id="RAK50192.1"/>
    </source>
</evidence>
<keyword evidence="1" id="KW-0540">Nuclease</keyword>
<dbReference type="AlphaFoldDB" id="A0A328A6Q3"/>
<evidence type="ECO:0000256" key="3">
    <source>
        <dbReference type="ARBA" id="ARBA00038412"/>
    </source>
</evidence>
<protein>
    <recommendedName>
        <fullName evidence="4">Putative HNH nuclease YajD</fullName>
    </recommendedName>
</protein>
<keyword evidence="2" id="KW-0378">Hydrolase</keyword>
<gene>
    <name evidence="6" type="ORF">BHX94_01640</name>
</gene>
<dbReference type="GO" id="GO:0016787">
    <property type="term" value="F:hydrolase activity"/>
    <property type="evidence" value="ECO:0007669"/>
    <property type="project" value="UniProtKB-KW"/>
</dbReference>
<sequence>MRYCAAAGCETLIDKGQYCDEHRPKKKKQRFDSNNKSFYRSQLWNDARTYVLQRDRHTCQCCGKFIIGKQAHVHHIVPIRENPELKLDVNNLILYCNKCHKKIEDEQSPPTRNKKYSGLWG</sequence>
<dbReference type="Pfam" id="PF01844">
    <property type="entry name" value="HNH"/>
    <property type="match status" value="1"/>
</dbReference>
<dbReference type="SMART" id="SM00507">
    <property type="entry name" value="HNHc"/>
    <property type="match status" value="1"/>
</dbReference>
<reference evidence="6 7" key="1">
    <citation type="journal article" date="2018" name="Front. Microbiol.">
        <title>Description and Comparative Genomics of Macrococcus caseolyticus subsp. hominis subsp. nov., Macrococcus goetzii sp. nov., Macrococcus epidermidis sp. nov., and Macrococcus bohemicus sp. nov., Novel Macrococci From Human Clinical Material With Virulence Potential and Suspected Uptake of Foreign DNA by Natural Transformation.</title>
        <authorList>
            <person name="Maslanova I."/>
            <person name="Wertheimer Z."/>
            <person name="Sedlacek I."/>
            <person name="Svec P."/>
            <person name="Indrakova A."/>
            <person name="Kovarovic V."/>
            <person name="Schumann P."/>
            <person name="Sproer C."/>
            <person name="Kralova S."/>
            <person name="Sedo O."/>
            <person name="Kristofova L."/>
            <person name="Vrbovska V."/>
            <person name="Fuzik T."/>
            <person name="Petras P."/>
            <person name="Zdrahal Z."/>
            <person name="Ruzickova V."/>
            <person name="Doskar J."/>
            <person name="Pantucek R."/>
        </authorList>
    </citation>
    <scope>NUCLEOTIDE SEQUENCE [LARGE SCALE GENOMIC DNA]</scope>
    <source>
        <strain evidence="6 7">03/115</strain>
    </source>
</reference>